<evidence type="ECO:0000313" key="1">
    <source>
        <dbReference type="EMBL" id="KAJ6219293.1"/>
    </source>
</evidence>
<dbReference type="AlphaFoldDB" id="A0A9Q0RKK9"/>
<evidence type="ECO:0000313" key="2">
    <source>
        <dbReference type="Proteomes" id="UP001142055"/>
    </source>
</evidence>
<dbReference type="EMBL" id="JAPWDV010000002">
    <property type="protein sequence ID" value="KAJ6219293.1"/>
    <property type="molecule type" value="Genomic_DNA"/>
</dbReference>
<gene>
    <name evidence="1" type="ORF">RDWZM_005105</name>
</gene>
<keyword evidence="2" id="KW-1185">Reference proteome</keyword>
<accession>A0A9Q0RKK9</accession>
<protein>
    <submittedName>
        <fullName evidence="1">Uncharacterized protein</fullName>
    </submittedName>
</protein>
<name>A0A9Q0RKK9_BLOTA</name>
<comment type="caution">
    <text evidence="1">The sequence shown here is derived from an EMBL/GenBank/DDBJ whole genome shotgun (WGS) entry which is preliminary data.</text>
</comment>
<sequence length="49" mass="5466">HFPRKALFGSEGHTVIANVVFGTINSNETVYASSWPEKIYPLEIGFPPF</sequence>
<feature type="non-terminal residue" evidence="1">
    <location>
        <position position="1"/>
    </location>
</feature>
<organism evidence="1 2">
    <name type="scientific">Blomia tropicalis</name>
    <name type="common">Mite</name>
    <dbReference type="NCBI Taxonomy" id="40697"/>
    <lineage>
        <taxon>Eukaryota</taxon>
        <taxon>Metazoa</taxon>
        <taxon>Ecdysozoa</taxon>
        <taxon>Arthropoda</taxon>
        <taxon>Chelicerata</taxon>
        <taxon>Arachnida</taxon>
        <taxon>Acari</taxon>
        <taxon>Acariformes</taxon>
        <taxon>Sarcoptiformes</taxon>
        <taxon>Astigmata</taxon>
        <taxon>Glycyphagoidea</taxon>
        <taxon>Echimyopodidae</taxon>
        <taxon>Blomia</taxon>
    </lineage>
</organism>
<proteinExistence type="predicted"/>
<dbReference type="Proteomes" id="UP001142055">
    <property type="component" value="Chromosome 2"/>
</dbReference>
<reference evidence="1" key="1">
    <citation type="submission" date="2022-12" db="EMBL/GenBank/DDBJ databases">
        <title>Genome assemblies of Blomia tropicalis.</title>
        <authorList>
            <person name="Cui Y."/>
        </authorList>
    </citation>
    <scope>NUCLEOTIDE SEQUENCE</scope>
    <source>
        <tissue evidence="1">Adult mites</tissue>
    </source>
</reference>